<name>A0A1K1LJL3_9BACT</name>
<dbReference type="Proteomes" id="UP000186323">
    <property type="component" value="Chromosome I"/>
</dbReference>
<organism evidence="1 2">
    <name type="scientific">Desulfovibrio piger</name>
    <dbReference type="NCBI Taxonomy" id="901"/>
    <lineage>
        <taxon>Bacteria</taxon>
        <taxon>Pseudomonadati</taxon>
        <taxon>Thermodesulfobacteriota</taxon>
        <taxon>Desulfovibrionia</taxon>
        <taxon>Desulfovibrionales</taxon>
        <taxon>Desulfovibrionaceae</taxon>
        <taxon>Desulfovibrio</taxon>
    </lineage>
</organism>
<dbReference type="EMBL" id="LT630450">
    <property type="protein sequence ID" value="SFV73670.1"/>
    <property type="molecule type" value="Genomic_DNA"/>
</dbReference>
<reference evidence="2" key="1">
    <citation type="submission" date="2016-10" db="EMBL/GenBank/DDBJ databases">
        <authorList>
            <person name="Wegmann U."/>
        </authorList>
    </citation>
    <scope>NUCLEOTIDE SEQUENCE [LARGE SCALE GENOMIC DNA]</scope>
</reference>
<dbReference type="Pfam" id="PF22558">
    <property type="entry name" value="REase-ARP"/>
    <property type="match status" value="1"/>
</dbReference>
<accession>A0A1K1LJL3</accession>
<proteinExistence type="predicted"/>
<dbReference type="AlphaFoldDB" id="A0A1K1LJL3"/>
<keyword evidence="2" id="KW-1185">Reference proteome</keyword>
<dbReference type="InterPro" id="IPR054333">
    <property type="entry name" value="REase-ARP-assoc"/>
</dbReference>
<dbReference type="RefSeq" id="WP_072335733.1">
    <property type="nucleotide sequence ID" value="NZ_LT630450.1"/>
</dbReference>
<protein>
    <submittedName>
        <fullName evidence="1">Uncharacterized protein</fullName>
    </submittedName>
</protein>
<evidence type="ECO:0000313" key="1">
    <source>
        <dbReference type="EMBL" id="SFV73670.1"/>
    </source>
</evidence>
<dbReference type="KEGG" id="dpg:DESPIGER_1841"/>
<evidence type="ECO:0000313" key="2">
    <source>
        <dbReference type="Proteomes" id="UP000186323"/>
    </source>
</evidence>
<dbReference type="OrthoDB" id="1093522at2"/>
<gene>
    <name evidence="1" type="ORF">DESPIGER_1841</name>
</gene>
<sequence>MTYREAQKEHHLRQLASLFEGDPGGGKYGRNVYPFVLQAPEKNLLASVREEVLLYFNGHLPGAEGTVHFWNPGGEKVVVGHVCSLPTGHLLSSQVACLNHLFPLCRDGKASTLLLRELHPDMVEALPVGIHARDMFVEFEVTGGGSYLNEEQRGRSLTRGANATSVDAVMKGRDARGNIRLFLIEWKYTENYHSRRKKDPDSGMDAQLWRYRSFFTRDGSPFTFCNSDVDTTFFKELLIEPYYQLMRQTLLGWKMTQDPSRNGQATSFTHIVVIPHGNTALRSGCAGIAGRQGDLAGAWNALVREPALFLAPGELLHPLTTQPDYARLLDYLCRRYWQDGRSCS</sequence>